<comment type="similarity">
    <text evidence="2 13">Belongs to the OXA1/ALB3/YidC family. Type 1 subfamily.</text>
</comment>
<evidence type="ECO:0000256" key="10">
    <source>
        <dbReference type="ARBA" id="ARBA00023186"/>
    </source>
</evidence>
<dbReference type="NCBIfam" id="TIGR03593">
    <property type="entry name" value="yidC_nterm"/>
    <property type="match status" value="1"/>
</dbReference>
<dbReference type="InterPro" id="IPR047196">
    <property type="entry name" value="YidC_ALB_C"/>
</dbReference>
<proteinExistence type="inferred from homology"/>
<evidence type="ECO:0000313" key="17">
    <source>
        <dbReference type="EMBL" id="SPL66153.1"/>
    </source>
</evidence>
<gene>
    <name evidence="13" type="primary">yidC</name>
    <name evidence="17" type="ORF">OHAE_2020</name>
</gene>
<evidence type="ECO:0000256" key="9">
    <source>
        <dbReference type="ARBA" id="ARBA00023136"/>
    </source>
</evidence>
<feature type="transmembrane region" description="Helical" evidence="13">
    <location>
        <begin position="544"/>
        <end position="571"/>
    </location>
</feature>
<comment type="function">
    <text evidence="13">Required for the insertion and/or proper folding and/or complex formation of integral membrane proteins into the membrane. Involved in integration of membrane proteins that insert both dependently and independently of the Sec translocase complex, as well as at least some lipoproteins. Aids folding of multispanning membrane proteins.</text>
</comment>
<dbReference type="PRINTS" id="PR00701">
    <property type="entry name" value="60KDINNERMP"/>
</dbReference>
<keyword evidence="7 13" id="KW-0653">Protein transport</keyword>
<dbReference type="InterPro" id="IPR028055">
    <property type="entry name" value="YidC/Oxa/ALB_C"/>
</dbReference>
<dbReference type="CDD" id="cd20070">
    <property type="entry name" value="5TM_YidC_Alb3"/>
    <property type="match status" value="1"/>
</dbReference>
<evidence type="ECO:0000256" key="1">
    <source>
        <dbReference type="ARBA" id="ARBA00004429"/>
    </source>
</evidence>
<dbReference type="RefSeq" id="WP_109369633.1">
    <property type="nucleotide sequence ID" value="NZ_OOFM01000005.1"/>
</dbReference>
<evidence type="ECO:0000256" key="14">
    <source>
        <dbReference type="SAM" id="MobiDB-lite"/>
    </source>
</evidence>
<evidence type="ECO:0000256" key="8">
    <source>
        <dbReference type="ARBA" id="ARBA00022989"/>
    </source>
</evidence>
<dbReference type="GO" id="GO:0051205">
    <property type="term" value="P:protein insertion into membrane"/>
    <property type="evidence" value="ECO:0007669"/>
    <property type="project" value="TreeGrafter"/>
</dbReference>
<keyword evidence="9 13" id="KW-0472">Membrane</keyword>
<dbReference type="EMBL" id="OOFM01000005">
    <property type="protein sequence ID" value="SPL66153.1"/>
    <property type="molecule type" value="Genomic_DNA"/>
</dbReference>
<comment type="subunit">
    <text evidence="13">Interacts with the Sec translocase complex via SecD. Specifically interacts with transmembrane segments of nascent integral membrane proteins during membrane integration.</text>
</comment>
<organism evidence="17 18">
    <name type="scientific">Ochrobactrum soli</name>
    <dbReference type="NCBI Taxonomy" id="2448455"/>
    <lineage>
        <taxon>Bacteria</taxon>
        <taxon>Pseudomonadati</taxon>
        <taxon>Pseudomonadota</taxon>
        <taxon>Alphaproteobacteria</taxon>
        <taxon>Hyphomicrobiales</taxon>
        <taxon>Brucellaceae</taxon>
        <taxon>Brucella/Ochrobactrum group</taxon>
        <taxon>Ochrobactrum</taxon>
    </lineage>
</organism>
<keyword evidence="10 13" id="KW-0143">Chaperone</keyword>
<protein>
    <recommendedName>
        <fullName evidence="3 13">Membrane protein insertase YidC</fullName>
    </recommendedName>
    <alternativeName>
        <fullName evidence="12 13">Foldase YidC</fullName>
    </alternativeName>
    <alternativeName>
        <fullName evidence="11 13">Membrane integrase YidC</fullName>
    </alternativeName>
    <alternativeName>
        <fullName evidence="13">Membrane protein YidC</fullName>
    </alternativeName>
</protein>
<dbReference type="NCBIfam" id="NF002353">
    <property type="entry name" value="PRK01318.1-4"/>
    <property type="match status" value="1"/>
</dbReference>
<evidence type="ECO:0000256" key="6">
    <source>
        <dbReference type="ARBA" id="ARBA00022692"/>
    </source>
</evidence>
<dbReference type="AlphaFoldDB" id="A0A2P9HQA2"/>
<dbReference type="InterPro" id="IPR001708">
    <property type="entry name" value="YidC/ALB3/OXA1/COX18"/>
</dbReference>
<evidence type="ECO:0000256" key="4">
    <source>
        <dbReference type="ARBA" id="ARBA00022448"/>
    </source>
</evidence>
<dbReference type="Pfam" id="PF02096">
    <property type="entry name" value="60KD_IMP"/>
    <property type="match status" value="1"/>
</dbReference>
<evidence type="ECO:0000256" key="2">
    <source>
        <dbReference type="ARBA" id="ARBA00010527"/>
    </source>
</evidence>
<comment type="subcellular location">
    <subcellularLocation>
        <location evidence="1">Cell inner membrane</location>
        <topology evidence="1">Multi-pass membrane protein</topology>
    </subcellularLocation>
    <subcellularLocation>
        <location evidence="13">Cell membrane</location>
        <topology evidence="13">Multi-pass membrane protein</topology>
    </subcellularLocation>
</comment>
<feature type="transmembrane region" description="Helical" evidence="13">
    <location>
        <begin position="500"/>
        <end position="523"/>
    </location>
</feature>
<dbReference type="InterPro" id="IPR038221">
    <property type="entry name" value="YidC_periplasmic_sf"/>
</dbReference>
<dbReference type="PANTHER" id="PTHR12428:SF65">
    <property type="entry name" value="CYTOCHROME C OXIDASE ASSEMBLY PROTEIN COX18, MITOCHONDRIAL"/>
    <property type="match status" value="1"/>
</dbReference>
<evidence type="ECO:0000313" key="18">
    <source>
        <dbReference type="Proteomes" id="UP000246073"/>
    </source>
</evidence>
<evidence type="ECO:0000259" key="15">
    <source>
        <dbReference type="Pfam" id="PF02096"/>
    </source>
</evidence>
<evidence type="ECO:0000256" key="12">
    <source>
        <dbReference type="ARBA" id="ARBA00033342"/>
    </source>
</evidence>
<dbReference type="GO" id="GO:0015031">
    <property type="term" value="P:protein transport"/>
    <property type="evidence" value="ECO:0007669"/>
    <property type="project" value="UniProtKB-KW"/>
</dbReference>
<evidence type="ECO:0000256" key="5">
    <source>
        <dbReference type="ARBA" id="ARBA00022475"/>
    </source>
</evidence>
<keyword evidence="4 13" id="KW-0813">Transport</keyword>
<dbReference type="Proteomes" id="UP000246073">
    <property type="component" value="Unassembled WGS sequence"/>
</dbReference>
<feature type="domain" description="Membrane insertase YidC/Oxa/ALB C-terminal" evidence="15">
    <location>
        <begin position="388"/>
        <end position="585"/>
    </location>
</feature>
<sequence>MENKRNFFITIALSILILTLWQVFYLGPKTEAQREQARIEEQQRQAQQAAQGGQAGNGAGDTPQAPAASGTIPGHGDVAAAGGTLTREAAIAQTERVQIDTPSLRGSINLTGARLDDLFLKNYHETVDNNSPNIELLAPSALKQGYFVELGFTGNDTTGPVPGPNTVWSVEGNNKLTPSTPVTLSYTNEKNITFKRVISVDDAYMFSVDDTITNNTGAPISLASYGRVTRFNQPEHASATYVLHEGLIGVMGQDGLQEIKYSKVEDDKDISFKDVMGGWLGITDKYWAATLVPPQDEKFTGRFSHFTNDRPRYQTDFLGAPMTIEAGQSHLLKNQVFAGAKVVTQIQAYEKQLSIKQFELLIDWGWFYFITKPMFYLIDWIYKFSGNFGVAILVVTVLLKGLFFPLANKSYKSMARMKLVQPKMTEIREKYADDKMKQQQEMMRLYKEEKINPLAGCWPVLVQIPVFFALYKVLYVTIEMRHAPFFGWIQDLAAPDPTSLFNLFGLLPFAVPHFLMIGVWPLLMGITMFLQMRMNPTPPDPTQAAIFTWMPIIFTFMLASFPAGLVIYWAWNNLLSITQQGIIMKRQGVKIELWDNLRDLFKRKPKEAKK</sequence>
<accession>A0A2P9HQA2</accession>
<evidence type="ECO:0000256" key="7">
    <source>
        <dbReference type="ARBA" id="ARBA00022927"/>
    </source>
</evidence>
<feature type="region of interest" description="Disordered" evidence="14">
    <location>
        <begin position="36"/>
        <end position="80"/>
    </location>
</feature>
<dbReference type="InterPro" id="IPR028053">
    <property type="entry name" value="Membr_insert_YidC_N"/>
</dbReference>
<evidence type="ECO:0000256" key="11">
    <source>
        <dbReference type="ARBA" id="ARBA00033245"/>
    </source>
</evidence>
<dbReference type="NCBIfam" id="TIGR03592">
    <property type="entry name" value="yidC_oxa1_cterm"/>
    <property type="match status" value="1"/>
</dbReference>
<dbReference type="HAMAP" id="MF_01810">
    <property type="entry name" value="YidC_type1"/>
    <property type="match status" value="1"/>
</dbReference>
<name>A0A2P9HQA2_9HYPH</name>
<dbReference type="PRINTS" id="PR01900">
    <property type="entry name" value="YIDCPROTEIN"/>
</dbReference>
<evidence type="ECO:0000259" key="16">
    <source>
        <dbReference type="Pfam" id="PF14849"/>
    </source>
</evidence>
<dbReference type="GO" id="GO:0032977">
    <property type="term" value="F:membrane insertase activity"/>
    <property type="evidence" value="ECO:0007669"/>
    <property type="project" value="InterPro"/>
</dbReference>
<evidence type="ECO:0000256" key="13">
    <source>
        <dbReference type="HAMAP-Rule" id="MF_01810"/>
    </source>
</evidence>
<dbReference type="GO" id="GO:0005886">
    <property type="term" value="C:plasma membrane"/>
    <property type="evidence" value="ECO:0007669"/>
    <property type="project" value="UniProtKB-SubCell"/>
</dbReference>
<dbReference type="CDD" id="cd19961">
    <property type="entry name" value="EcYidC-like_peri"/>
    <property type="match status" value="1"/>
</dbReference>
<feature type="transmembrane region" description="Helical" evidence="13">
    <location>
        <begin position="451"/>
        <end position="471"/>
    </location>
</feature>
<dbReference type="PANTHER" id="PTHR12428">
    <property type="entry name" value="OXA1"/>
    <property type="match status" value="1"/>
</dbReference>
<feature type="domain" description="Membrane insertase YidC N-terminal" evidence="16">
    <location>
        <begin position="96"/>
        <end position="377"/>
    </location>
</feature>
<feature type="transmembrane region" description="Helical" evidence="13">
    <location>
        <begin position="388"/>
        <end position="407"/>
    </location>
</feature>
<dbReference type="InterPro" id="IPR019998">
    <property type="entry name" value="Membr_insert_YidC"/>
</dbReference>
<evidence type="ECO:0000256" key="3">
    <source>
        <dbReference type="ARBA" id="ARBA00015325"/>
    </source>
</evidence>
<dbReference type="Pfam" id="PF14849">
    <property type="entry name" value="YidC_periplas"/>
    <property type="match status" value="1"/>
</dbReference>
<keyword evidence="6 13" id="KW-0812">Transmembrane</keyword>
<dbReference type="Gene3D" id="2.70.98.90">
    <property type="match status" value="1"/>
</dbReference>
<keyword evidence="5 13" id="KW-1003">Cell membrane</keyword>
<feature type="transmembrane region" description="Helical" evidence="13">
    <location>
        <begin position="6"/>
        <end position="26"/>
    </location>
</feature>
<reference evidence="18" key="1">
    <citation type="submission" date="2017-12" db="EMBL/GenBank/DDBJ databases">
        <authorList>
            <person name="Diaz M."/>
        </authorList>
    </citation>
    <scope>NUCLEOTIDE SEQUENCE [LARGE SCALE GENOMIC DNA]</scope>
    <source>
        <strain evidence="18">FI11154</strain>
    </source>
</reference>
<keyword evidence="8 13" id="KW-1133">Transmembrane helix</keyword>